<dbReference type="GO" id="GO:0008757">
    <property type="term" value="F:S-adenosylmethionine-dependent methyltransferase activity"/>
    <property type="evidence" value="ECO:0007669"/>
    <property type="project" value="InterPro"/>
</dbReference>
<name>A0A3S0XZW5_9MICO</name>
<evidence type="ECO:0000313" key="2">
    <source>
        <dbReference type="EMBL" id="RUR00915.1"/>
    </source>
</evidence>
<dbReference type="Pfam" id="PF08241">
    <property type="entry name" value="Methyltransf_11"/>
    <property type="match status" value="1"/>
</dbReference>
<sequence length="266" mass="28421">MSGGDAWSDVAVEWSRSWGPAARPVHDRLIEVTRLRAGSSVLDVGCGTGEFIAALVDRGAHVSGVDPARGMVDHARSIAPTADIRVESWDALPWPTATFDVVMAVNALQFADDTISALTEARRVTRTGGVVAIANWAERALSDLDEIDAALAAEDGEEPTPDGDLRLPGGLEAVLHEAGLEVVEAGTIDVPWTLDGDAALLRAVLLDEESSDAVSSYREVVLRAAQRFLQEDGRYLLNNTFRFVVGRVPEASDAAPSGEEDVRHDE</sequence>
<comment type="caution">
    <text evidence="2">The sequence shown here is derived from an EMBL/GenBank/DDBJ whole genome shotgun (WGS) entry which is preliminary data.</text>
</comment>
<keyword evidence="2" id="KW-0808">Transferase</keyword>
<reference evidence="2 3" key="1">
    <citation type="submission" date="2018-12" db="EMBL/GenBank/DDBJ databases">
        <authorList>
            <person name="Li F."/>
        </authorList>
    </citation>
    <scope>NUCLEOTIDE SEQUENCE [LARGE SCALE GENOMIC DNA]</scope>
    <source>
        <strain evidence="2 3">EGI 6500705</strain>
    </source>
</reference>
<dbReference type="PANTHER" id="PTHR43861">
    <property type="entry name" value="TRANS-ACONITATE 2-METHYLTRANSFERASE-RELATED"/>
    <property type="match status" value="1"/>
</dbReference>
<protein>
    <submittedName>
        <fullName evidence="2">Class I SAM-dependent methyltransferase</fullName>
    </submittedName>
</protein>
<dbReference type="GO" id="GO:0032259">
    <property type="term" value="P:methylation"/>
    <property type="evidence" value="ECO:0007669"/>
    <property type="project" value="UniProtKB-KW"/>
</dbReference>
<dbReference type="CDD" id="cd02440">
    <property type="entry name" value="AdoMet_MTases"/>
    <property type="match status" value="1"/>
</dbReference>
<dbReference type="Gene3D" id="3.40.50.150">
    <property type="entry name" value="Vaccinia Virus protein VP39"/>
    <property type="match status" value="1"/>
</dbReference>
<dbReference type="Proteomes" id="UP000274909">
    <property type="component" value="Unassembled WGS sequence"/>
</dbReference>
<accession>A0A3S0XZW5</accession>
<dbReference type="InterPro" id="IPR029063">
    <property type="entry name" value="SAM-dependent_MTases_sf"/>
</dbReference>
<dbReference type="PANTHER" id="PTHR43861:SF1">
    <property type="entry name" value="TRANS-ACONITATE 2-METHYLTRANSFERASE"/>
    <property type="match status" value="1"/>
</dbReference>
<dbReference type="SUPFAM" id="SSF53335">
    <property type="entry name" value="S-adenosyl-L-methionine-dependent methyltransferases"/>
    <property type="match status" value="1"/>
</dbReference>
<proteinExistence type="predicted"/>
<keyword evidence="3" id="KW-1185">Reference proteome</keyword>
<evidence type="ECO:0000313" key="3">
    <source>
        <dbReference type="Proteomes" id="UP000274909"/>
    </source>
</evidence>
<dbReference type="OrthoDB" id="9795634at2"/>
<feature type="domain" description="Methyltransferase type 11" evidence="1">
    <location>
        <begin position="42"/>
        <end position="133"/>
    </location>
</feature>
<dbReference type="EMBL" id="RZGZ01000002">
    <property type="protein sequence ID" value="RUR00915.1"/>
    <property type="molecule type" value="Genomic_DNA"/>
</dbReference>
<evidence type="ECO:0000259" key="1">
    <source>
        <dbReference type="Pfam" id="PF08241"/>
    </source>
</evidence>
<gene>
    <name evidence="2" type="ORF">ELQ94_05060</name>
</gene>
<organism evidence="2 3">
    <name type="scientific">Labedella endophytica</name>
    <dbReference type="NCBI Taxonomy" id="1523160"/>
    <lineage>
        <taxon>Bacteria</taxon>
        <taxon>Bacillati</taxon>
        <taxon>Actinomycetota</taxon>
        <taxon>Actinomycetes</taxon>
        <taxon>Micrococcales</taxon>
        <taxon>Microbacteriaceae</taxon>
        <taxon>Labedella</taxon>
    </lineage>
</organism>
<dbReference type="InterPro" id="IPR013216">
    <property type="entry name" value="Methyltransf_11"/>
</dbReference>
<dbReference type="AlphaFoldDB" id="A0A3S0XZW5"/>
<keyword evidence="2" id="KW-0489">Methyltransferase</keyword>